<accession>A0A392U0F0</accession>
<evidence type="ECO:0000313" key="1">
    <source>
        <dbReference type="EMBL" id="MCI66588.1"/>
    </source>
</evidence>
<keyword evidence="2" id="KW-1185">Reference proteome</keyword>
<organism evidence="1 2">
    <name type="scientific">Trifolium medium</name>
    <dbReference type="NCBI Taxonomy" id="97028"/>
    <lineage>
        <taxon>Eukaryota</taxon>
        <taxon>Viridiplantae</taxon>
        <taxon>Streptophyta</taxon>
        <taxon>Embryophyta</taxon>
        <taxon>Tracheophyta</taxon>
        <taxon>Spermatophyta</taxon>
        <taxon>Magnoliopsida</taxon>
        <taxon>eudicotyledons</taxon>
        <taxon>Gunneridae</taxon>
        <taxon>Pentapetalae</taxon>
        <taxon>rosids</taxon>
        <taxon>fabids</taxon>
        <taxon>Fabales</taxon>
        <taxon>Fabaceae</taxon>
        <taxon>Papilionoideae</taxon>
        <taxon>50 kb inversion clade</taxon>
        <taxon>NPAAA clade</taxon>
        <taxon>Hologalegina</taxon>
        <taxon>IRL clade</taxon>
        <taxon>Trifolieae</taxon>
        <taxon>Trifolium</taxon>
    </lineage>
</organism>
<sequence>AQMLDHLVGHLGISFLGRQANYTLTIVLRRP</sequence>
<name>A0A392U0F0_9FABA</name>
<dbReference type="AlphaFoldDB" id="A0A392U0F0"/>
<dbReference type="Proteomes" id="UP000265520">
    <property type="component" value="Unassembled WGS sequence"/>
</dbReference>
<feature type="non-terminal residue" evidence="1">
    <location>
        <position position="1"/>
    </location>
</feature>
<dbReference type="EMBL" id="LXQA010698322">
    <property type="protein sequence ID" value="MCI66588.1"/>
    <property type="molecule type" value="Genomic_DNA"/>
</dbReference>
<protein>
    <submittedName>
        <fullName evidence="1">Uncharacterized protein</fullName>
    </submittedName>
</protein>
<comment type="caution">
    <text evidence="1">The sequence shown here is derived from an EMBL/GenBank/DDBJ whole genome shotgun (WGS) entry which is preliminary data.</text>
</comment>
<proteinExistence type="predicted"/>
<reference evidence="1 2" key="1">
    <citation type="journal article" date="2018" name="Front. Plant Sci.">
        <title>Red Clover (Trifolium pratense) and Zigzag Clover (T. medium) - A Picture of Genomic Similarities and Differences.</title>
        <authorList>
            <person name="Dluhosova J."/>
            <person name="Istvanek J."/>
            <person name="Nedelnik J."/>
            <person name="Repkova J."/>
        </authorList>
    </citation>
    <scope>NUCLEOTIDE SEQUENCE [LARGE SCALE GENOMIC DNA]</scope>
    <source>
        <strain evidence="2">cv. 10/8</strain>
        <tissue evidence="1">Leaf</tissue>
    </source>
</reference>
<evidence type="ECO:0000313" key="2">
    <source>
        <dbReference type="Proteomes" id="UP000265520"/>
    </source>
</evidence>